<evidence type="ECO:0000256" key="1">
    <source>
        <dbReference type="SAM" id="MobiDB-lite"/>
    </source>
</evidence>
<dbReference type="Proteomes" id="UP001174909">
    <property type="component" value="Unassembled WGS sequence"/>
</dbReference>
<protein>
    <submittedName>
        <fullName evidence="2">Uncharacterized protein</fullName>
    </submittedName>
</protein>
<feature type="compositionally biased region" description="Basic and acidic residues" evidence="1">
    <location>
        <begin position="92"/>
        <end position="105"/>
    </location>
</feature>
<organism evidence="2 3">
    <name type="scientific">Geodia barretti</name>
    <name type="common">Barrett's horny sponge</name>
    <dbReference type="NCBI Taxonomy" id="519541"/>
    <lineage>
        <taxon>Eukaryota</taxon>
        <taxon>Metazoa</taxon>
        <taxon>Porifera</taxon>
        <taxon>Demospongiae</taxon>
        <taxon>Heteroscleromorpha</taxon>
        <taxon>Tetractinellida</taxon>
        <taxon>Astrophorina</taxon>
        <taxon>Geodiidae</taxon>
        <taxon>Geodia</taxon>
    </lineage>
</organism>
<name>A0AA35SFK8_GEOBA</name>
<feature type="region of interest" description="Disordered" evidence="1">
    <location>
        <begin position="81"/>
        <end position="105"/>
    </location>
</feature>
<comment type="caution">
    <text evidence="2">The sequence shown here is derived from an EMBL/GenBank/DDBJ whole genome shotgun (WGS) entry which is preliminary data.</text>
</comment>
<dbReference type="AlphaFoldDB" id="A0AA35SFK8"/>
<accession>A0AA35SFK8</accession>
<gene>
    <name evidence="2" type="ORF">GBAR_LOCUS16259</name>
</gene>
<proteinExistence type="predicted"/>
<dbReference type="EMBL" id="CASHTH010002343">
    <property type="protein sequence ID" value="CAI8028534.1"/>
    <property type="molecule type" value="Genomic_DNA"/>
</dbReference>
<evidence type="ECO:0000313" key="3">
    <source>
        <dbReference type="Proteomes" id="UP001174909"/>
    </source>
</evidence>
<reference evidence="2" key="1">
    <citation type="submission" date="2023-03" db="EMBL/GenBank/DDBJ databases">
        <authorList>
            <person name="Steffen K."/>
            <person name="Cardenas P."/>
        </authorList>
    </citation>
    <scope>NUCLEOTIDE SEQUENCE</scope>
</reference>
<sequence length="198" mass="21927">AACLWRRAILASLEFNRVIPPPFARRLGVAVSVAQGLINRLEREGYVRVPMKNKRLGKIVNKDRIRMDGIKKYFEKTRGRAKSQVTVPSHSKTLERNGDEGGKKLADITNGTSTLSISQTCPGRGIVPSPQVTALQADDGESGVRRSPRIVAKRIRSVANQTLEFELSCSQENSLTDDEQGCRKKRRKSSIASRSILV</sequence>
<keyword evidence="3" id="KW-1185">Reference proteome</keyword>
<feature type="non-terminal residue" evidence="2">
    <location>
        <position position="1"/>
    </location>
</feature>
<evidence type="ECO:0000313" key="2">
    <source>
        <dbReference type="EMBL" id="CAI8028534.1"/>
    </source>
</evidence>